<name>A0AAV5RVF6_MAUHU</name>
<sequence length="180" mass="20771">MSKDFYREVDPATDKLIVDKDKDTLQQQPEKLTNFIQEQRLRVADGVDATKSGVNRIKNEVDEAEQRLNKKVTGIYGDDRSKLGLGVASVTVAMMTGTIVTRRSRLSMKLFTPVLFGLLSSMYVFPGTSRNVGNKIYQYELENWPILAKKQREIKMELEEGLQDCRDFSRKFRVFCSKWF</sequence>
<feature type="transmembrane region" description="Helical" evidence="1">
    <location>
        <begin position="83"/>
        <end position="100"/>
    </location>
</feature>
<comment type="caution">
    <text evidence="3">The sequence shown here is derived from an EMBL/GenBank/DDBJ whole genome shotgun (WGS) entry which is preliminary data.</text>
</comment>
<dbReference type="GO" id="GO:0042407">
    <property type="term" value="P:cristae formation"/>
    <property type="evidence" value="ECO:0007669"/>
    <property type="project" value="InterPro"/>
</dbReference>
<dbReference type="AlphaFoldDB" id="A0AAV5RVF6"/>
<keyword evidence="1" id="KW-0999">Mitochondrion inner membrane</keyword>
<feature type="coiled-coil region" evidence="2">
    <location>
        <begin position="47"/>
        <end position="74"/>
    </location>
</feature>
<keyword evidence="4" id="KW-1185">Reference proteome</keyword>
<reference evidence="3 4" key="1">
    <citation type="journal article" date="2023" name="Elife">
        <title>Identification of key yeast species and microbe-microbe interactions impacting larval growth of Drosophila in the wild.</title>
        <authorList>
            <person name="Mure A."/>
            <person name="Sugiura Y."/>
            <person name="Maeda R."/>
            <person name="Honda K."/>
            <person name="Sakurai N."/>
            <person name="Takahashi Y."/>
            <person name="Watada M."/>
            <person name="Katoh T."/>
            <person name="Gotoh A."/>
            <person name="Gotoh Y."/>
            <person name="Taniguchi I."/>
            <person name="Nakamura K."/>
            <person name="Hayashi T."/>
            <person name="Katayama T."/>
            <person name="Uemura T."/>
            <person name="Hattori Y."/>
        </authorList>
    </citation>
    <scope>NUCLEOTIDE SEQUENCE [LARGE SCALE GENOMIC DNA]</scope>
    <source>
        <strain evidence="3 4">KH-74</strain>
    </source>
</reference>
<dbReference type="PANTHER" id="PTHR28268">
    <property type="entry name" value="MICOS SUBUNIT MIC26"/>
    <property type="match status" value="1"/>
</dbReference>
<evidence type="ECO:0000313" key="3">
    <source>
        <dbReference type="EMBL" id="GMM55077.1"/>
    </source>
</evidence>
<proteinExistence type="predicted"/>
<dbReference type="EMBL" id="BTGD01000003">
    <property type="protein sequence ID" value="GMM55077.1"/>
    <property type="molecule type" value="Genomic_DNA"/>
</dbReference>
<gene>
    <name evidence="3" type="ORF">DAKH74_016930</name>
</gene>
<keyword evidence="1" id="KW-0472">Membrane</keyword>
<evidence type="ECO:0000256" key="1">
    <source>
        <dbReference type="RuleBase" id="RU363021"/>
    </source>
</evidence>
<evidence type="ECO:0000256" key="2">
    <source>
        <dbReference type="SAM" id="Coils"/>
    </source>
</evidence>
<comment type="function">
    <text evidence="1">Component of the MICOS complex, a large protein complex of the mitochondrial inner membrane that plays crucial roles in the maintenance of crista junctions, inner membrane architecture, and formation of contact sites to the outer membrane.</text>
</comment>
<dbReference type="Pfam" id="PF09769">
    <property type="entry name" value="ApoO"/>
    <property type="match status" value="1"/>
</dbReference>
<protein>
    <recommendedName>
        <fullName evidence="1">MICOS complex subunit</fullName>
    </recommendedName>
</protein>
<dbReference type="InterPro" id="IPR019166">
    <property type="entry name" value="MIC26/MIC27"/>
</dbReference>
<dbReference type="Proteomes" id="UP001377567">
    <property type="component" value="Unassembled WGS sequence"/>
</dbReference>
<dbReference type="GO" id="GO:0061617">
    <property type="term" value="C:MICOS complex"/>
    <property type="evidence" value="ECO:0007669"/>
    <property type="project" value="UniProtKB-UniRule"/>
</dbReference>
<keyword evidence="1" id="KW-0496">Mitochondrion</keyword>
<keyword evidence="1" id="KW-1133">Transmembrane helix</keyword>
<dbReference type="PANTHER" id="PTHR28268:SF1">
    <property type="entry name" value="MICOS SUBUNIT MIC26"/>
    <property type="match status" value="1"/>
</dbReference>
<keyword evidence="2" id="KW-0175">Coiled coil</keyword>
<evidence type="ECO:0000313" key="4">
    <source>
        <dbReference type="Proteomes" id="UP001377567"/>
    </source>
</evidence>
<comment type="subcellular location">
    <subcellularLocation>
        <location evidence="1">Mitochondrion inner membrane</location>
    </subcellularLocation>
</comment>
<feature type="transmembrane region" description="Helical" evidence="1">
    <location>
        <begin position="106"/>
        <end position="125"/>
    </location>
</feature>
<comment type="subunit">
    <text evidence="1">Component of the mitochondrial contact site and cristae organizing system (MICOS) complex.</text>
</comment>
<dbReference type="InterPro" id="IPR033181">
    <property type="entry name" value="Mic26_fungi"/>
</dbReference>
<keyword evidence="1" id="KW-0812">Transmembrane</keyword>
<organism evidence="3 4">
    <name type="scientific">Maudiozyma humilis</name>
    <name type="common">Sour dough yeast</name>
    <name type="synonym">Kazachstania humilis</name>
    <dbReference type="NCBI Taxonomy" id="51915"/>
    <lineage>
        <taxon>Eukaryota</taxon>
        <taxon>Fungi</taxon>
        <taxon>Dikarya</taxon>
        <taxon>Ascomycota</taxon>
        <taxon>Saccharomycotina</taxon>
        <taxon>Saccharomycetes</taxon>
        <taxon>Saccharomycetales</taxon>
        <taxon>Saccharomycetaceae</taxon>
        <taxon>Maudiozyma</taxon>
    </lineage>
</organism>
<dbReference type="GO" id="GO:0044284">
    <property type="term" value="C:mitochondrial crista junction"/>
    <property type="evidence" value="ECO:0007669"/>
    <property type="project" value="TreeGrafter"/>
</dbReference>
<accession>A0AAV5RVF6</accession>